<feature type="compositionally biased region" description="Basic and acidic residues" evidence="1">
    <location>
        <begin position="141"/>
        <end position="191"/>
    </location>
</feature>
<dbReference type="PANTHER" id="PTHR10722">
    <property type="entry name" value="60S RIBOSOMAL PROTEIN L19"/>
    <property type="match status" value="1"/>
</dbReference>
<dbReference type="OrthoDB" id="5407653at2759"/>
<dbReference type="GeneID" id="14886030"/>
<dbReference type="KEGG" id="eiv:EIN_481800"/>
<dbReference type="InterPro" id="IPR039547">
    <property type="entry name" value="Ribosomal_eL19"/>
</dbReference>
<feature type="domain" description="Large ribosomal subunit protein eL19" evidence="2">
    <location>
        <begin position="2"/>
        <end position="104"/>
    </location>
</feature>
<dbReference type="GO" id="GO:0022625">
    <property type="term" value="C:cytosolic large ribosomal subunit"/>
    <property type="evidence" value="ECO:0007669"/>
    <property type="project" value="InterPro"/>
</dbReference>
<organism evidence="3 4">
    <name type="scientific">Entamoeba invadens IP1</name>
    <dbReference type="NCBI Taxonomy" id="370355"/>
    <lineage>
        <taxon>Eukaryota</taxon>
        <taxon>Amoebozoa</taxon>
        <taxon>Evosea</taxon>
        <taxon>Archamoebae</taxon>
        <taxon>Mastigamoebida</taxon>
        <taxon>Entamoebidae</taxon>
        <taxon>Entamoeba</taxon>
    </lineage>
</organism>
<evidence type="ECO:0000259" key="2">
    <source>
        <dbReference type="SMART" id="SM01416"/>
    </source>
</evidence>
<dbReference type="AlphaFoldDB" id="L7FKN7"/>
<evidence type="ECO:0000313" key="3">
    <source>
        <dbReference type="EMBL" id="ELP87052.1"/>
    </source>
</evidence>
<gene>
    <name evidence="3" type="ORF">EIN_481800</name>
</gene>
<dbReference type="VEuPathDB" id="AmoebaDB:EIN_481800"/>
<sequence>KVDQGQTCIRKPHIIHSRSRVVDRLHAKRLGRHSGHGKRKGTKNARTPQKSLWVFRMRVLRRLLAKYRAMGKIDKHVYHDFYMMVKGNQFKNKKALAEAIFKTLEEKKLAAKNAEKVIKTTTFITERKDLKAEAKPVLAETKAEKRAEKKNEKKADKKVEKKVEKKTEKKVEKKTEKKAEKKVEKKQTKKN</sequence>
<keyword evidence="3" id="KW-0687">Ribonucleoprotein</keyword>
<dbReference type="InterPro" id="IPR057260">
    <property type="entry name" value="Ribosomal_L19e_C"/>
</dbReference>
<accession>L7FKN7</accession>
<dbReference type="GO" id="GO:0006412">
    <property type="term" value="P:translation"/>
    <property type="evidence" value="ECO:0007669"/>
    <property type="project" value="InterPro"/>
</dbReference>
<feature type="region of interest" description="Disordered" evidence="1">
    <location>
        <begin position="135"/>
        <end position="191"/>
    </location>
</feature>
<feature type="non-terminal residue" evidence="3">
    <location>
        <position position="1"/>
    </location>
</feature>
<proteinExistence type="predicted"/>
<dbReference type="Proteomes" id="UP000014680">
    <property type="component" value="Unassembled WGS sequence"/>
</dbReference>
<dbReference type="RefSeq" id="XP_004253823.1">
    <property type="nucleotide sequence ID" value="XM_004253775.1"/>
</dbReference>
<keyword evidence="4" id="KW-1185">Reference proteome</keyword>
<dbReference type="SMART" id="SM01416">
    <property type="entry name" value="Ribosomal_L19e"/>
    <property type="match status" value="1"/>
</dbReference>
<evidence type="ECO:0000256" key="1">
    <source>
        <dbReference type="SAM" id="MobiDB-lite"/>
    </source>
</evidence>
<feature type="compositionally biased region" description="Basic residues" evidence="1">
    <location>
        <begin position="28"/>
        <end position="43"/>
    </location>
</feature>
<dbReference type="EMBL" id="KB206886">
    <property type="protein sequence ID" value="ELP87052.1"/>
    <property type="molecule type" value="Genomic_DNA"/>
</dbReference>
<dbReference type="OMA" id="CIRKPHI"/>
<dbReference type="GO" id="GO:0003735">
    <property type="term" value="F:structural constituent of ribosome"/>
    <property type="evidence" value="ECO:0007669"/>
    <property type="project" value="InterPro"/>
</dbReference>
<keyword evidence="3" id="KW-0689">Ribosomal protein</keyword>
<dbReference type="InterPro" id="IPR035970">
    <property type="entry name" value="60S_ribosomal_eL19_sf"/>
</dbReference>
<evidence type="ECO:0000313" key="4">
    <source>
        <dbReference type="Proteomes" id="UP000014680"/>
    </source>
</evidence>
<dbReference type="Gene3D" id="1.10.1200.240">
    <property type="match status" value="1"/>
</dbReference>
<dbReference type="SUPFAM" id="SSF48140">
    <property type="entry name" value="Ribosomal protein L19 (L19e)"/>
    <property type="match status" value="1"/>
</dbReference>
<name>L7FKN7_ENTIV</name>
<dbReference type="InterPro" id="IPR000196">
    <property type="entry name" value="Ribosomal_eL19_dom"/>
</dbReference>
<reference evidence="3 4" key="1">
    <citation type="submission" date="2012-10" db="EMBL/GenBank/DDBJ databases">
        <authorList>
            <person name="Zafar N."/>
            <person name="Inman J."/>
            <person name="Hall N."/>
            <person name="Lorenzi H."/>
            <person name="Caler E."/>
        </authorList>
    </citation>
    <scope>NUCLEOTIDE SEQUENCE [LARGE SCALE GENOMIC DNA]</scope>
    <source>
        <strain evidence="3 4">IP1</strain>
    </source>
</reference>
<feature type="region of interest" description="Disordered" evidence="1">
    <location>
        <begin position="28"/>
        <end position="48"/>
    </location>
</feature>
<protein>
    <submittedName>
        <fullName evidence="3">60S ribosomal protein L19-2, putative</fullName>
    </submittedName>
</protein>
<dbReference type="Pfam" id="PF25476">
    <property type="entry name" value="Ribosomal_L19e_C"/>
    <property type="match status" value="1"/>
</dbReference>
<dbReference type="GO" id="GO:0003723">
    <property type="term" value="F:RNA binding"/>
    <property type="evidence" value="ECO:0007669"/>
    <property type="project" value="InterPro"/>
</dbReference>